<sequence length="69" mass="8038">MHINEAEMAEYCRIKALFVQQIAMRREACQDADAHSAECQQTKREEGKNHRNEIKQLKKELQRKGKAPA</sequence>
<feature type="compositionally biased region" description="Basic and acidic residues" evidence="1">
    <location>
        <begin position="41"/>
        <end position="63"/>
    </location>
</feature>
<evidence type="ECO:0000313" key="2">
    <source>
        <dbReference type="EMBL" id="MBB5198726.1"/>
    </source>
</evidence>
<name>A0A840RP01_9BURK</name>
<dbReference type="AlphaFoldDB" id="A0A840RP01"/>
<dbReference type="EMBL" id="JACHHQ010000001">
    <property type="protein sequence ID" value="MBB5198726.1"/>
    <property type="molecule type" value="Genomic_DNA"/>
</dbReference>
<gene>
    <name evidence="2" type="ORF">HNR39_000536</name>
</gene>
<dbReference type="RefSeq" id="WP_168052888.1">
    <property type="nucleotide sequence ID" value="NZ_JAAOZT010000002.1"/>
</dbReference>
<dbReference type="Proteomes" id="UP000571084">
    <property type="component" value="Unassembled WGS sequence"/>
</dbReference>
<protein>
    <submittedName>
        <fullName evidence="2">Uncharacterized protein</fullName>
    </submittedName>
</protein>
<feature type="region of interest" description="Disordered" evidence="1">
    <location>
        <begin position="41"/>
        <end position="69"/>
    </location>
</feature>
<accession>A0A840RP01</accession>
<proteinExistence type="predicted"/>
<reference evidence="2 3" key="1">
    <citation type="submission" date="2020-08" db="EMBL/GenBank/DDBJ databases">
        <title>Genomic Encyclopedia of Type Strains, Phase IV (KMG-IV): sequencing the most valuable type-strain genomes for metagenomic binning, comparative biology and taxonomic classification.</title>
        <authorList>
            <person name="Goeker M."/>
        </authorList>
    </citation>
    <scope>NUCLEOTIDE SEQUENCE [LARGE SCALE GENOMIC DNA]</scope>
    <source>
        <strain evidence="2 3">DSM 23240</strain>
    </source>
</reference>
<keyword evidence="3" id="KW-1185">Reference proteome</keyword>
<evidence type="ECO:0000313" key="3">
    <source>
        <dbReference type="Proteomes" id="UP000571084"/>
    </source>
</evidence>
<comment type="caution">
    <text evidence="2">The sequence shown here is derived from an EMBL/GenBank/DDBJ whole genome shotgun (WGS) entry which is preliminary data.</text>
</comment>
<evidence type="ECO:0000256" key="1">
    <source>
        <dbReference type="SAM" id="MobiDB-lite"/>
    </source>
</evidence>
<organism evidence="2 3">
    <name type="scientific">Glaciimonas immobilis</name>
    <dbReference type="NCBI Taxonomy" id="728004"/>
    <lineage>
        <taxon>Bacteria</taxon>
        <taxon>Pseudomonadati</taxon>
        <taxon>Pseudomonadota</taxon>
        <taxon>Betaproteobacteria</taxon>
        <taxon>Burkholderiales</taxon>
        <taxon>Oxalobacteraceae</taxon>
        <taxon>Glaciimonas</taxon>
    </lineage>
</organism>